<name>A0AAV0NXB3_9ROSI</name>
<organism evidence="1 2">
    <name type="scientific">Linum tenue</name>
    <dbReference type="NCBI Taxonomy" id="586396"/>
    <lineage>
        <taxon>Eukaryota</taxon>
        <taxon>Viridiplantae</taxon>
        <taxon>Streptophyta</taxon>
        <taxon>Embryophyta</taxon>
        <taxon>Tracheophyta</taxon>
        <taxon>Spermatophyta</taxon>
        <taxon>Magnoliopsida</taxon>
        <taxon>eudicotyledons</taxon>
        <taxon>Gunneridae</taxon>
        <taxon>Pentapetalae</taxon>
        <taxon>rosids</taxon>
        <taxon>fabids</taxon>
        <taxon>Malpighiales</taxon>
        <taxon>Linaceae</taxon>
        <taxon>Linum</taxon>
    </lineage>
</organism>
<comment type="caution">
    <text evidence="1">The sequence shown here is derived from an EMBL/GenBank/DDBJ whole genome shotgun (WGS) entry which is preliminary data.</text>
</comment>
<evidence type="ECO:0000313" key="2">
    <source>
        <dbReference type="Proteomes" id="UP001154282"/>
    </source>
</evidence>
<dbReference type="Proteomes" id="UP001154282">
    <property type="component" value="Unassembled WGS sequence"/>
</dbReference>
<keyword evidence="2" id="KW-1185">Reference proteome</keyword>
<evidence type="ECO:0000313" key="1">
    <source>
        <dbReference type="EMBL" id="CAI0462806.1"/>
    </source>
</evidence>
<sequence length="101" mass="11670">MGRSALQMTTSSSLGGDFGGWSALLMIWTWERFSHTSHYYMRRRVRRLLRTQCHVAFDGFRPTPVSMEISSTCTSCGLTSARHSWLVYNISFYRIVLIDLL</sequence>
<dbReference type="AlphaFoldDB" id="A0AAV0NXB3"/>
<gene>
    <name evidence="1" type="ORF">LITE_LOCUS35525</name>
</gene>
<accession>A0AAV0NXB3</accession>
<protein>
    <submittedName>
        <fullName evidence="1">Uncharacterized protein</fullName>
    </submittedName>
</protein>
<dbReference type="EMBL" id="CAMGYJ010000008">
    <property type="protein sequence ID" value="CAI0462806.1"/>
    <property type="molecule type" value="Genomic_DNA"/>
</dbReference>
<reference evidence="1" key="1">
    <citation type="submission" date="2022-08" db="EMBL/GenBank/DDBJ databases">
        <authorList>
            <person name="Gutierrez-Valencia J."/>
        </authorList>
    </citation>
    <scope>NUCLEOTIDE SEQUENCE</scope>
</reference>
<proteinExistence type="predicted"/>